<evidence type="ECO:0000259" key="4">
    <source>
        <dbReference type="Pfam" id="PF25989"/>
    </source>
</evidence>
<dbReference type="Gene3D" id="2.40.50.100">
    <property type="match status" value="2"/>
</dbReference>
<evidence type="ECO:0000256" key="1">
    <source>
        <dbReference type="ARBA" id="ARBA00009477"/>
    </source>
</evidence>
<dbReference type="Proteomes" id="UP000176494">
    <property type="component" value="Unassembled WGS sequence"/>
</dbReference>
<evidence type="ECO:0000313" key="6">
    <source>
        <dbReference type="Proteomes" id="UP000176494"/>
    </source>
</evidence>
<feature type="domain" description="YknX-like C-terminal permuted SH3-like" evidence="4">
    <location>
        <begin position="395"/>
        <end position="460"/>
    </location>
</feature>
<dbReference type="InterPro" id="IPR058637">
    <property type="entry name" value="YknX-like_C"/>
</dbReference>
<sequence length="463" mass="48856">MVAMNILKQIWQAIWQNKYLALLLVIVAVAAGGWYYFNREVEAPEAPAERVVKVALLSGDLSNLTIKASGRVKSEQEAALSAQIAGVVQGVYTQVGSQVPSGAILLELNNVDQAAATAAAQANVRTAELAVERARHSSFNTGLEAYPVFSGNINTDQDITKPTVSGNYASAEMGEYQIKLYRSHSPTGYSFRYSGLETGASSALVGVATPLGTRGLYIEFAEGFPFNSYLEWVVPVPNIRSASFSTTDGVNLNLDTALSSLAASQSALDSALSALAKTQIRAPFTGSIVALDVKAGEYVTPGRNLIFLINSSRTKQVSVFLNSQNVSRVRVGNQALIEGEFAGTVTTVAEGINNLNGQVEVIIALATPAPNLLIGEFVQVDIQTTVVSPAIAGRLVLPLPAVKAKTTGQVVYVIKDNRAVETPVETGSIIGEMIEIVAGLSGDEQIAAVARGLTDGVKVEPLD</sequence>
<dbReference type="GO" id="GO:1990281">
    <property type="term" value="C:efflux pump complex"/>
    <property type="evidence" value="ECO:0007669"/>
    <property type="project" value="TreeGrafter"/>
</dbReference>
<dbReference type="EMBL" id="MHTG01000024">
    <property type="protein sequence ID" value="OHA56999.1"/>
    <property type="molecule type" value="Genomic_DNA"/>
</dbReference>
<feature type="transmembrane region" description="Helical" evidence="2">
    <location>
        <begin position="20"/>
        <end position="37"/>
    </location>
</feature>
<comment type="similarity">
    <text evidence="1">Belongs to the membrane fusion protein (MFP) (TC 8.A.1) family.</text>
</comment>
<dbReference type="STRING" id="1802435.A2114_00470"/>
<dbReference type="PANTHER" id="PTHR30469">
    <property type="entry name" value="MULTIDRUG RESISTANCE PROTEIN MDTA"/>
    <property type="match status" value="1"/>
</dbReference>
<dbReference type="GO" id="GO:0015562">
    <property type="term" value="F:efflux transmembrane transporter activity"/>
    <property type="evidence" value="ECO:0007669"/>
    <property type="project" value="TreeGrafter"/>
</dbReference>
<protein>
    <recommendedName>
        <fullName evidence="7">Membrane fusion protein biotin-lipoyl like domain-containing protein</fullName>
    </recommendedName>
</protein>
<name>A0A1G2QA29_9BACT</name>
<dbReference type="AlphaFoldDB" id="A0A1G2QA29"/>
<keyword evidence="2" id="KW-1133">Transmembrane helix</keyword>
<evidence type="ECO:0000259" key="3">
    <source>
        <dbReference type="Pfam" id="PF25973"/>
    </source>
</evidence>
<dbReference type="NCBIfam" id="TIGR01730">
    <property type="entry name" value="RND_mfp"/>
    <property type="match status" value="1"/>
</dbReference>
<dbReference type="Pfam" id="PF25989">
    <property type="entry name" value="YknX_C"/>
    <property type="match status" value="1"/>
</dbReference>
<gene>
    <name evidence="5" type="ORF">A2114_00470</name>
</gene>
<evidence type="ECO:0008006" key="7">
    <source>
        <dbReference type="Google" id="ProtNLM"/>
    </source>
</evidence>
<evidence type="ECO:0000313" key="5">
    <source>
        <dbReference type="EMBL" id="OHA56999.1"/>
    </source>
</evidence>
<dbReference type="InterPro" id="IPR058647">
    <property type="entry name" value="BSH_CzcB-like"/>
</dbReference>
<dbReference type="Gene3D" id="1.10.287.470">
    <property type="entry name" value="Helix hairpin bin"/>
    <property type="match status" value="2"/>
</dbReference>
<keyword evidence="2" id="KW-0472">Membrane</keyword>
<organism evidence="5 6">
    <name type="scientific">Candidatus Vogelbacteria bacterium GWA1_51_14</name>
    <dbReference type="NCBI Taxonomy" id="1802435"/>
    <lineage>
        <taxon>Bacteria</taxon>
        <taxon>Candidatus Vogeliibacteriota</taxon>
    </lineage>
</organism>
<dbReference type="Gene3D" id="2.40.420.20">
    <property type="match status" value="1"/>
</dbReference>
<keyword evidence="2" id="KW-0812">Transmembrane</keyword>
<dbReference type="PANTHER" id="PTHR30469:SF15">
    <property type="entry name" value="HLYD FAMILY OF SECRETION PROTEINS"/>
    <property type="match status" value="1"/>
</dbReference>
<dbReference type="SUPFAM" id="SSF111369">
    <property type="entry name" value="HlyD-like secretion proteins"/>
    <property type="match status" value="2"/>
</dbReference>
<dbReference type="InterPro" id="IPR006143">
    <property type="entry name" value="RND_pump_MFP"/>
</dbReference>
<comment type="caution">
    <text evidence="5">The sequence shown here is derived from an EMBL/GenBank/DDBJ whole genome shotgun (WGS) entry which is preliminary data.</text>
</comment>
<feature type="domain" description="CzcB-like barrel-sandwich hybrid" evidence="3">
    <location>
        <begin position="78"/>
        <end position="305"/>
    </location>
</feature>
<dbReference type="Gene3D" id="2.40.30.170">
    <property type="match status" value="1"/>
</dbReference>
<reference evidence="5 6" key="1">
    <citation type="journal article" date="2016" name="Nat. Commun.">
        <title>Thousands of microbial genomes shed light on interconnected biogeochemical processes in an aquifer system.</title>
        <authorList>
            <person name="Anantharaman K."/>
            <person name="Brown C.T."/>
            <person name="Hug L.A."/>
            <person name="Sharon I."/>
            <person name="Castelle C.J."/>
            <person name="Probst A.J."/>
            <person name="Thomas B.C."/>
            <person name="Singh A."/>
            <person name="Wilkins M.J."/>
            <person name="Karaoz U."/>
            <person name="Brodie E.L."/>
            <person name="Williams K.H."/>
            <person name="Hubbard S.S."/>
            <person name="Banfield J.F."/>
        </authorList>
    </citation>
    <scope>NUCLEOTIDE SEQUENCE [LARGE SCALE GENOMIC DNA]</scope>
</reference>
<evidence type="ECO:0000256" key="2">
    <source>
        <dbReference type="SAM" id="Phobius"/>
    </source>
</evidence>
<proteinExistence type="inferred from homology"/>
<dbReference type="Pfam" id="PF25973">
    <property type="entry name" value="BSH_CzcB"/>
    <property type="match status" value="1"/>
</dbReference>
<accession>A0A1G2QA29</accession>